<dbReference type="SUPFAM" id="SSF46689">
    <property type="entry name" value="Homeodomain-like"/>
    <property type="match status" value="1"/>
</dbReference>
<evidence type="ECO:0000259" key="1">
    <source>
        <dbReference type="Pfam" id="PF13592"/>
    </source>
</evidence>
<evidence type="ECO:0000313" key="3">
    <source>
        <dbReference type="Proteomes" id="UP000621492"/>
    </source>
</evidence>
<dbReference type="Pfam" id="PF13592">
    <property type="entry name" value="HTH_33"/>
    <property type="match status" value="1"/>
</dbReference>
<reference evidence="2" key="2">
    <citation type="submission" date="2020-09" db="EMBL/GenBank/DDBJ databases">
        <authorList>
            <person name="Sun Q."/>
            <person name="Zhou Y."/>
        </authorList>
    </citation>
    <scope>NUCLEOTIDE SEQUENCE</scope>
    <source>
        <strain evidence="2">CGMCC 1.15454</strain>
    </source>
</reference>
<feature type="domain" description="Winged helix-turn helix" evidence="1">
    <location>
        <begin position="70"/>
        <end position="123"/>
    </location>
</feature>
<sequence>MKEIGKIINRHHEIVGIYIKSYKEGSLEGLALGHSTGKPSKLSEEQKAELLETVSTKVPADVGFKARFNWTLALITEFVKREWNIDYSLRGMSRVLHSLGLSYTRPTYTLEKADPEKQKEFIEVTFPALKKTFK</sequence>
<protein>
    <recommendedName>
        <fullName evidence="1">Winged helix-turn helix domain-containing protein</fullName>
    </recommendedName>
</protein>
<organism evidence="2 3">
    <name type="scientific">Lentibacillus populi</name>
    <dbReference type="NCBI Taxonomy" id="1827502"/>
    <lineage>
        <taxon>Bacteria</taxon>
        <taxon>Bacillati</taxon>
        <taxon>Bacillota</taxon>
        <taxon>Bacilli</taxon>
        <taxon>Bacillales</taxon>
        <taxon>Bacillaceae</taxon>
        <taxon>Lentibacillus</taxon>
    </lineage>
</organism>
<dbReference type="AlphaFoldDB" id="A0A9W5X705"/>
<keyword evidence="3" id="KW-1185">Reference proteome</keyword>
<gene>
    <name evidence="2" type="ORF">GCM10011409_31760</name>
</gene>
<comment type="caution">
    <text evidence="2">The sequence shown here is derived from an EMBL/GenBank/DDBJ whole genome shotgun (WGS) entry which is preliminary data.</text>
</comment>
<evidence type="ECO:0000313" key="2">
    <source>
        <dbReference type="EMBL" id="GGB51833.1"/>
    </source>
</evidence>
<dbReference type="InterPro" id="IPR009057">
    <property type="entry name" value="Homeodomain-like_sf"/>
</dbReference>
<dbReference type="EMBL" id="BMJD01000030">
    <property type="protein sequence ID" value="GGB51833.1"/>
    <property type="molecule type" value="Genomic_DNA"/>
</dbReference>
<dbReference type="Proteomes" id="UP000621492">
    <property type="component" value="Unassembled WGS sequence"/>
</dbReference>
<accession>A0A9W5X705</accession>
<dbReference type="InterPro" id="IPR025959">
    <property type="entry name" value="Winged_HTH_dom"/>
</dbReference>
<name>A0A9W5X705_9BACI</name>
<proteinExistence type="predicted"/>
<reference evidence="2" key="1">
    <citation type="journal article" date="2014" name="Int. J. Syst. Evol. Microbiol.">
        <title>Complete genome sequence of Corynebacterium casei LMG S-19264T (=DSM 44701T), isolated from a smear-ripened cheese.</title>
        <authorList>
            <consortium name="US DOE Joint Genome Institute (JGI-PGF)"/>
            <person name="Walter F."/>
            <person name="Albersmeier A."/>
            <person name="Kalinowski J."/>
            <person name="Ruckert C."/>
        </authorList>
    </citation>
    <scope>NUCLEOTIDE SEQUENCE</scope>
    <source>
        <strain evidence="2">CGMCC 1.15454</strain>
    </source>
</reference>